<reference evidence="1" key="1">
    <citation type="submission" date="2020-04" db="EMBL/GenBank/DDBJ databases">
        <authorList>
            <person name="Chiriac C."/>
            <person name="Salcher M."/>
            <person name="Ghai R."/>
            <person name="Kavagutti S V."/>
        </authorList>
    </citation>
    <scope>NUCLEOTIDE SEQUENCE</scope>
</reference>
<protein>
    <submittedName>
        <fullName evidence="1">Uncharacterized protein</fullName>
    </submittedName>
</protein>
<dbReference type="EMBL" id="LR796737">
    <property type="protein sequence ID" value="CAB4162843.1"/>
    <property type="molecule type" value="Genomic_DNA"/>
</dbReference>
<evidence type="ECO:0000313" key="1">
    <source>
        <dbReference type="EMBL" id="CAB4143438.1"/>
    </source>
</evidence>
<organism evidence="1">
    <name type="scientific">uncultured Caudovirales phage</name>
    <dbReference type="NCBI Taxonomy" id="2100421"/>
    <lineage>
        <taxon>Viruses</taxon>
        <taxon>Duplodnaviria</taxon>
        <taxon>Heunggongvirae</taxon>
        <taxon>Uroviricota</taxon>
        <taxon>Caudoviricetes</taxon>
        <taxon>Peduoviridae</taxon>
        <taxon>Maltschvirus</taxon>
        <taxon>Maltschvirus maltsch</taxon>
    </lineage>
</organism>
<proteinExistence type="predicted"/>
<name>A0A6J5M9M1_9CAUD</name>
<gene>
    <name evidence="1" type="ORF">UFOVP436_144</name>
    <name evidence="2" type="ORF">UFOVP784_144</name>
</gene>
<accession>A0A6J5M9M1</accession>
<sequence>MAAGKLNYIVLYPNISQVYGCASKKIALESPPPDGCSLEDKRILFVTYEPDNNALSVYQVPQEEVLNAEIKEKK</sequence>
<dbReference type="EMBL" id="LR796418">
    <property type="protein sequence ID" value="CAB4143438.1"/>
    <property type="molecule type" value="Genomic_DNA"/>
</dbReference>
<evidence type="ECO:0000313" key="2">
    <source>
        <dbReference type="EMBL" id="CAB4162843.1"/>
    </source>
</evidence>